<gene>
    <name evidence="1" type="ORF">SOO65_10635</name>
</gene>
<name>A0AAX4HIP7_9BACT</name>
<sequence length="180" mass="20956">MQAFLKKHGPSHSAHSLKIEWEFVENEMTIRFTAQKRTSRPWLADETKTMDWSKNWGLWNTDVIEAFLQLRKDPQDKAAPYLEIQVSPLNQPFALIITEPRKTFHPPKELEFTHESSVDGRVWTGVMKVKLPSELKGTHLYGGFFACLDHEPREFYALEPNPEQNPDFHRPELFLPLGEA</sequence>
<dbReference type="AlphaFoldDB" id="A0AAX4HIP7"/>
<organism evidence="1 2">
    <name type="scientific">Peredibacter starrii</name>
    <dbReference type="NCBI Taxonomy" id="28202"/>
    <lineage>
        <taxon>Bacteria</taxon>
        <taxon>Pseudomonadati</taxon>
        <taxon>Bdellovibrionota</taxon>
        <taxon>Bacteriovoracia</taxon>
        <taxon>Bacteriovoracales</taxon>
        <taxon>Bacteriovoracaceae</taxon>
        <taxon>Peredibacter</taxon>
    </lineage>
</organism>
<dbReference type="Proteomes" id="UP001324634">
    <property type="component" value="Chromosome"/>
</dbReference>
<dbReference type="EMBL" id="CP139487">
    <property type="protein sequence ID" value="WPU63140.1"/>
    <property type="molecule type" value="Genomic_DNA"/>
</dbReference>
<dbReference type="KEGG" id="psti:SOO65_10635"/>
<dbReference type="Gene3D" id="2.60.40.1190">
    <property type="match status" value="1"/>
</dbReference>
<proteinExistence type="predicted"/>
<reference evidence="1 2" key="1">
    <citation type="submission" date="2023-11" db="EMBL/GenBank/DDBJ databases">
        <title>Peredibacter starrii A3.12.</title>
        <authorList>
            <person name="Mitchell R.J."/>
        </authorList>
    </citation>
    <scope>NUCLEOTIDE SEQUENCE [LARGE SCALE GENOMIC DNA]</scope>
    <source>
        <strain evidence="1 2">A3.12</strain>
    </source>
</reference>
<evidence type="ECO:0000313" key="2">
    <source>
        <dbReference type="Proteomes" id="UP001324634"/>
    </source>
</evidence>
<protein>
    <recommendedName>
        <fullName evidence="3">Carbohydrate-binding domain-containing protein</fullName>
    </recommendedName>
</protein>
<evidence type="ECO:0000313" key="1">
    <source>
        <dbReference type="EMBL" id="WPU63140.1"/>
    </source>
</evidence>
<evidence type="ECO:0008006" key="3">
    <source>
        <dbReference type="Google" id="ProtNLM"/>
    </source>
</evidence>
<dbReference type="RefSeq" id="WP_321389308.1">
    <property type="nucleotide sequence ID" value="NZ_CP139487.1"/>
</dbReference>
<keyword evidence="2" id="KW-1185">Reference proteome</keyword>
<accession>A0AAX4HIP7</accession>